<evidence type="ECO:0000256" key="1">
    <source>
        <dbReference type="SAM" id="MobiDB-lite"/>
    </source>
</evidence>
<evidence type="ECO:0000313" key="3">
    <source>
        <dbReference type="Proteomes" id="UP000799779"/>
    </source>
</evidence>
<reference evidence="2" key="1">
    <citation type="journal article" date="2020" name="Stud. Mycol.">
        <title>101 Dothideomycetes genomes: a test case for predicting lifestyles and emergence of pathogens.</title>
        <authorList>
            <person name="Haridas S."/>
            <person name="Albert R."/>
            <person name="Binder M."/>
            <person name="Bloem J."/>
            <person name="Labutti K."/>
            <person name="Salamov A."/>
            <person name="Andreopoulos B."/>
            <person name="Baker S."/>
            <person name="Barry K."/>
            <person name="Bills G."/>
            <person name="Bluhm B."/>
            <person name="Cannon C."/>
            <person name="Castanera R."/>
            <person name="Culley D."/>
            <person name="Daum C."/>
            <person name="Ezra D."/>
            <person name="Gonzalez J."/>
            <person name="Henrissat B."/>
            <person name="Kuo A."/>
            <person name="Liang C."/>
            <person name="Lipzen A."/>
            <person name="Lutzoni F."/>
            <person name="Magnuson J."/>
            <person name="Mondo S."/>
            <person name="Nolan M."/>
            <person name="Ohm R."/>
            <person name="Pangilinan J."/>
            <person name="Park H.-J."/>
            <person name="Ramirez L."/>
            <person name="Alfaro M."/>
            <person name="Sun H."/>
            <person name="Tritt A."/>
            <person name="Yoshinaga Y."/>
            <person name="Zwiers L.-H."/>
            <person name="Turgeon B."/>
            <person name="Goodwin S."/>
            <person name="Spatafora J."/>
            <person name="Crous P."/>
            <person name="Grigoriev I."/>
        </authorList>
    </citation>
    <scope>NUCLEOTIDE SEQUENCE</scope>
    <source>
        <strain evidence="2">CBS 123094</strain>
    </source>
</reference>
<name>A0A6A5VTU9_9PLEO</name>
<protein>
    <submittedName>
        <fullName evidence="2">Uncharacterized protein</fullName>
    </submittedName>
</protein>
<feature type="compositionally biased region" description="Basic and acidic residues" evidence="1">
    <location>
        <begin position="424"/>
        <end position="443"/>
    </location>
</feature>
<feature type="region of interest" description="Disordered" evidence="1">
    <location>
        <begin position="305"/>
        <end position="348"/>
    </location>
</feature>
<feature type="compositionally biased region" description="Pro residues" evidence="1">
    <location>
        <begin position="338"/>
        <end position="347"/>
    </location>
</feature>
<feature type="compositionally biased region" description="Acidic residues" evidence="1">
    <location>
        <begin position="591"/>
        <end position="602"/>
    </location>
</feature>
<accession>A0A6A5VTU9</accession>
<dbReference type="EMBL" id="ML977781">
    <property type="protein sequence ID" value="KAF1992810.1"/>
    <property type="molecule type" value="Genomic_DNA"/>
</dbReference>
<feature type="compositionally biased region" description="Polar residues" evidence="1">
    <location>
        <begin position="412"/>
        <end position="423"/>
    </location>
</feature>
<feature type="compositionally biased region" description="Polar residues" evidence="1">
    <location>
        <begin position="390"/>
        <end position="399"/>
    </location>
</feature>
<feature type="region of interest" description="Disordered" evidence="1">
    <location>
        <begin position="484"/>
        <end position="629"/>
    </location>
</feature>
<feature type="compositionally biased region" description="Low complexity" evidence="1">
    <location>
        <begin position="492"/>
        <end position="504"/>
    </location>
</feature>
<feature type="region of interest" description="Disordered" evidence="1">
    <location>
        <begin position="372"/>
        <end position="451"/>
    </location>
</feature>
<keyword evidence="3" id="KW-1185">Reference proteome</keyword>
<sequence length="629" mass="69710">MESPPRSNTLLPFKKLLASHKQLFNRMDPALAAALELINLHGLEDLEEKVLKLDAFLVPWAYFRDHFLLLQPSGMPRSSLPGRISRTDILQFYNQFDEGKLRYDATADIDSDFWEEDKSKRGVIQKFAWGVDEYEKFLYVWLLQTFKVGKVKNIYGFKYFQCKNVAAAWEEVFVPIVNAVRNDYDIRGRRHYGRLALFIENVSPSRVAFPSANVRVASNPSTRASSSSVQGTMRQYIYDDNHEPHPVTNLVKPEKPQIDEDLSPELRSTVAQYGGLVERPKNKQSVQDWLAKKRQEADHKKALSLLEGPSDSFSTPHPRAYTGGGAPAYPASTKRLPALPPPSPPAAPTRENFAMGIARRASFRISRAFTDRLSKGSSSGRPLSDYPLDSPTSDVSDMSTGRKVGGDGGLHRSNTVGSQATNTADHELSSFRFPGQEKHKDGKGQSGRSGVRGVLSAREMEAHMKTMSGFDFGFADKTDEAREPAGDINIDAPPSAGPSLSASPEQGGPSRSFVSRIPVPGASLSSRAYRDRSPYPAAQDPQEEVELERVPPIPVRNPRRMHSERLPNQHDGLGPRIISRENIRAALGNPSDDEETETEAEGGDSTVPQSGSPGERLRTYNAHMFPRRG</sequence>
<dbReference type="AlphaFoldDB" id="A0A6A5VTU9"/>
<organism evidence="2 3">
    <name type="scientific">Amniculicola lignicola CBS 123094</name>
    <dbReference type="NCBI Taxonomy" id="1392246"/>
    <lineage>
        <taxon>Eukaryota</taxon>
        <taxon>Fungi</taxon>
        <taxon>Dikarya</taxon>
        <taxon>Ascomycota</taxon>
        <taxon>Pezizomycotina</taxon>
        <taxon>Dothideomycetes</taxon>
        <taxon>Pleosporomycetidae</taxon>
        <taxon>Pleosporales</taxon>
        <taxon>Amniculicolaceae</taxon>
        <taxon>Amniculicola</taxon>
    </lineage>
</organism>
<dbReference type="OrthoDB" id="3799259at2759"/>
<proteinExistence type="predicted"/>
<gene>
    <name evidence="2" type="ORF">P154DRAFT_594441</name>
</gene>
<dbReference type="Proteomes" id="UP000799779">
    <property type="component" value="Unassembled WGS sequence"/>
</dbReference>
<evidence type="ECO:0000313" key="2">
    <source>
        <dbReference type="EMBL" id="KAF1992810.1"/>
    </source>
</evidence>